<evidence type="ECO:0000313" key="2">
    <source>
        <dbReference type="EMBL" id="GBP86399.1"/>
    </source>
</evidence>
<dbReference type="AlphaFoldDB" id="A0A4C1ZHK8"/>
<name>A0A4C1ZHK8_EUMVA</name>
<organism evidence="2 3">
    <name type="scientific">Eumeta variegata</name>
    <name type="common">Bagworm moth</name>
    <name type="synonym">Eumeta japonica</name>
    <dbReference type="NCBI Taxonomy" id="151549"/>
    <lineage>
        <taxon>Eukaryota</taxon>
        <taxon>Metazoa</taxon>
        <taxon>Ecdysozoa</taxon>
        <taxon>Arthropoda</taxon>
        <taxon>Hexapoda</taxon>
        <taxon>Insecta</taxon>
        <taxon>Pterygota</taxon>
        <taxon>Neoptera</taxon>
        <taxon>Endopterygota</taxon>
        <taxon>Lepidoptera</taxon>
        <taxon>Glossata</taxon>
        <taxon>Ditrysia</taxon>
        <taxon>Tineoidea</taxon>
        <taxon>Psychidae</taxon>
        <taxon>Oiketicinae</taxon>
        <taxon>Eumeta</taxon>
    </lineage>
</organism>
<dbReference type="EMBL" id="BGZK01001793">
    <property type="protein sequence ID" value="GBP86399.1"/>
    <property type="molecule type" value="Genomic_DNA"/>
</dbReference>
<proteinExistence type="predicted"/>
<comment type="caution">
    <text evidence="2">The sequence shown here is derived from an EMBL/GenBank/DDBJ whole genome shotgun (WGS) entry which is preliminary data.</text>
</comment>
<dbReference type="Proteomes" id="UP000299102">
    <property type="component" value="Unassembled WGS sequence"/>
</dbReference>
<evidence type="ECO:0000313" key="3">
    <source>
        <dbReference type="Proteomes" id="UP000299102"/>
    </source>
</evidence>
<evidence type="ECO:0000256" key="1">
    <source>
        <dbReference type="SAM" id="MobiDB-lite"/>
    </source>
</evidence>
<accession>A0A4C1ZHK8</accession>
<sequence>MGVGHRNSHSLDEMQQRKLLLNVRIMSELGSEAAGARENDDTRHVTNNANGSVNGRYGAGPAPGGFDPEDPLPRPGHATYIYELSSISELFPIQRELQRERDKDREMLQHPFRISGGVRLADRLTQGLDITGAGTRRFVLSKGRRYGRRGAGARARAVAHRPSSSCADSLCSLRNLGRGVHVLERSDVDFASKFHRYRINYNKWGTTVIRSEQQQADSPLVLVYSVATVEAYLRSRLRRSTLLLHVSDGRASAFATCGRIVFIMWYLECARHKGFTAPASFLIDVILDFDV</sequence>
<gene>
    <name evidence="2" type="ORF">EVAR_62832_1</name>
</gene>
<keyword evidence="3" id="KW-1185">Reference proteome</keyword>
<feature type="region of interest" description="Disordered" evidence="1">
    <location>
        <begin position="32"/>
        <end position="55"/>
    </location>
</feature>
<reference evidence="2 3" key="1">
    <citation type="journal article" date="2019" name="Commun. Biol.">
        <title>The bagworm genome reveals a unique fibroin gene that provides high tensile strength.</title>
        <authorList>
            <person name="Kono N."/>
            <person name="Nakamura H."/>
            <person name="Ohtoshi R."/>
            <person name="Tomita M."/>
            <person name="Numata K."/>
            <person name="Arakawa K."/>
        </authorList>
    </citation>
    <scope>NUCLEOTIDE SEQUENCE [LARGE SCALE GENOMIC DNA]</scope>
</reference>
<feature type="compositionally biased region" description="Basic and acidic residues" evidence="1">
    <location>
        <begin position="35"/>
        <end position="44"/>
    </location>
</feature>
<protein>
    <submittedName>
        <fullName evidence="2">Uncharacterized protein</fullName>
    </submittedName>
</protein>